<comment type="caution">
    <text evidence="9">The sequence shown here is derived from an EMBL/GenBank/DDBJ whole genome shotgun (WGS) entry which is preliminary data.</text>
</comment>
<gene>
    <name evidence="9" type="ORF">PPSIR1_34083</name>
</gene>
<dbReference type="InterPro" id="IPR002781">
    <property type="entry name" value="TM_pro_TauE-like"/>
</dbReference>
<keyword evidence="3" id="KW-0813">Transport</keyword>
<comment type="similarity">
    <text evidence="2 8">Belongs to the 4-toluene sulfonate uptake permease (TSUP) (TC 2.A.102) family.</text>
</comment>
<dbReference type="PANTHER" id="PTHR30269">
    <property type="entry name" value="TRANSMEMBRANE PROTEIN YFCA"/>
    <property type="match status" value="1"/>
</dbReference>
<dbReference type="RefSeq" id="WP_006975739.1">
    <property type="nucleotide sequence ID" value="NZ_ABCS01000103.1"/>
</dbReference>
<feature type="transmembrane region" description="Helical" evidence="8">
    <location>
        <begin position="197"/>
        <end position="215"/>
    </location>
</feature>
<dbReference type="STRING" id="391625.PPSIR1_34083"/>
<reference evidence="9 10" key="1">
    <citation type="submission" date="2007-06" db="EMBL/GenBank/DDBJ databases">
        <authorList>
            <person name="Shimkets L."/>
            <person name="Ferriera S."/>
            <person name="Johnson J."/>
            <person name="Kravitz S."/>
            <person name="Beeson K."/>
            <person name="Sutton G."/>
            <person name="Rogers Y.-H."/>
            <person name="Friedman R."/>
            <person name="Frazier M."/>
            <person name="Venter J.C."/>
        </authorList>
    </citation>
    <scope>NUCLEOTIDE SEQUENCE [LARGE SCALE GENOMIC DNA]</scope>
    <source>
        <strain evidence="9 10">SIR-1</strain>
    </source>
</reference>
<feature type="transmembrane region" description="Helical" evidence="8">
    <location>
        <begin position="51"/>
        <end position="76"/>
    </location>
</feature>
<evidence type="ECO:0000256" key="5">
    <source>
        <dbReference type="ARBA" id="ARBA00022692"/>
    </source>
</evidence>
<dbReference type="PANTHER" id="PTHR30269:SF0">
    <property type="entry name" value="MEMBRANE TRANSPORTER PROTEIN YFCA-RELATED"/>
    <property type="match status" value="1"/>
</dbReference>
<evidence type="ECO:0000256" key="7">
    <source>
        <dbReference type="ARBA" id="ARBA00023136"/>
    </source>
</evidence>
<keyword evidence="10" id="KW-1185">Reference proteome</keyword>
<evidence type="ECO:0000256" key="1">
    <source>
        <dbReference type="ARBA" id="ARBA00004651"/>
    </source>
</evidence>
<keyword evidence="4 8" id="KW-1003">Cell membrane</keyword>
<feature type="transmembrane region" description="Helical" evidence="8">
    <location>
        <begin position="160"/>
        <end position="185"/>
    </location>
</feature>
<dbReference type="eggNOG" id="COG0730">
    <property type="taxonomic scope" value="Bacteria"/>
</dbReference>
<proteinExistence type="inferred from homology"/>
<dbReference type="EMBL" id="ABCS01000103">
    <property type="protein sequence ID" value="EDM75120.1"/>
    <property type="molecule type" value="Genomic_DNA"/>
</dbReference>
<dbReference type="Pfam" id="PF01925">
    <property type="entry name" value="TauE"/>
    <property type="match status" value="1"/>
</dbReference>
<evidence type="ECO:0000256" key="4">
    <source>
        <dbReference type="ARBA" id="ARBA00022475"/>
    </source>
</evidence>
<protein>
    <recommendedName>
        <fullName evidence="8">Probable membrane transporter protein</fullName>
    </recommendedName>
</protein>
<keyword evidence="5 8" id="KW-0812">Transmembrane</keyword>
<dbReference type="OrthoDB" id="554695at2"/>
<organism evidence="9 10">
    <name type="scientific">Plesiocystis pacifica SIR-1</name>
    <dbReference type="NCBI Taxonomy" id="391625"/>
    <lineage>
        <taxon>Bacteria</taxon>
        <taxon>Pseudomonadati</taxon>
        <taxon>Myxococcota</taxon>
        <taxon>Polyangia</taxon>
        <taxon>Nannocystales</taxon>
        <taxon>Nannocystaceae</taxon>
        <taxon>Plesiocystis</taxon>
    </lineage>
</organism>
<keyword evidence="7 8" id="KW-0472">Membrane</keyword>
<feature type="transmembrane region" description="Helical" evidence="8">
    <location>
        <begin position="96"/>
        <end position="115"/>
    </location>
</feature>
<sequence>MVPSLLAAGPDWSALLGGLSLTGSPGLDVAIVLLVGALAGVINSMAGGGSFLLIPTLVALGLPATTANGTIRVAVLAQSGAAVATFHKREVHDYPLTKRLVLPMIVGALLGSLLATRLDDAVFRPVIGVCLLIWAVILLVQPDRFLNPPEQTREPDARTAALAAAVGLYGGFLQAGVGFPLIALLSVHLGCDLVKSNAIKVALVLGYTLIALPVFAFAGQIAWVPAGVLVIGSMVGAWLGARWQVAKGSSVVRWFVLIMVALGGALMLAPLVRSLFG</sequence>
<feature type="transmembrane region" description="Helical" evidence="8">
    <location>
        <begin position="12"/>
        <end position="39"/>
    </location>
</feature>
<feature type="transmembrane region" description="Helical" evidence="8">
    <location>
        <begin position="251"/>
        <end position="272"/>
    </location>
</feature>
<evidence type="ECO:0000256" key="3">
    <source>
        <dbReference type="ARBA" id="ARBA00022448"/>
    </source>
</evidence>
<dbReference type="AlphaFoldDB" id="A6GG99"/>
<name>A6GG99_9BACT</name>
<feature type="transmembrane region" description="Helical" evidence="8">
    <location>
        <begin position="221"/>
        <end position="239"/>
    </location>
</feature>
<evidence type="ECO:0000313" key="9">
    <source>
        <dbReference type="EMBL" id="EDM75120.1"/>
    </source>
</evidence>
<dbReference type="Proteomes" id="UP000005801">
    <property type="component" value="Unassembled WGS sequence"/>
</dbReference>
<dbReference type="InterPro" id="IPR052017">
    <property type="entry name" value="TSUP"/>
</dbReference>
<keyword evidence="6 8" id="KW-1133">Transmembrane helix</keyword>
<dbReference type="GO" id="GO:0005886">
    <property type="term" value="C:plasma membrane"/>
    <property type="evidence" value="ECO:0007669"/>
    <property type="project" value="UniProtKB-SubCell"/>
</dbReference>
<evidence type="ECO:0000256" key="2">
    <source>
        <dbReference type="ARBA" id="ARBA00009142"/>
    </source>
</evidence>
<accession>A6GG99</accession>
<comment type="subcellular location">
    <subcellularLocation>
        <location evidence="1 8">Cell membrane</location>
        <topology evidence="1 8">Multi-pass membrane protein</topology>
    </subcellularLocation>
</comment>
<evidence type="ECO:0000256" key="6">
    <source>
        <dbReference type="ARBA" id="ARBA00022989"/>
    </source>
</evidence>
<feature type="transmembrane region" description="Helical" evidence="8">
    <location>
        <begin position="122"/>
        <end position="140"/>
    </location>
</feature>
<evidence type="ECO:0000313" key="10">
    <source>
        <dbReference type="Proteomes" id="UP000005801"/>
    </source>
</evidence>
<evidence type="ECO:0000256" key="8">
    <source>
        <dbReference type="RuleBase" id="RU363041"/>
    </source>
</evidence>